<keyword evidence="2" id="KW-1185">Reference proteome</keyword>
<dbReference type="Proteomes" id="UP000076268">
    <property type="component" value="Unassembled WGS sequence"/>
</dbReference>
<dbReference type="STRING" id="1794912.AXX12_07620"/>
<name>A0A154BSC9_ANASB</name>
<organism evidence="1 2">
    <name type="scientific">Anaerosporomusa subterranea</name>
    <dbReference type="NCBI Taxonomy" id="1794912"/>
    <lineage>
        <taxon>Bacteria</taxon>
        <taxon>Bacillati</taxon>
        <taxon>Bacillota</taxon>
        <taxon>Negativicutes</taxon>
        <taxon>Acetonemataceae</taxon>
        <taxon>Anaerosporomusa</taxon>
    </lineage>
</organism>
<dbReference type="NCBIfam" id="TIGR02855">
    <property type="entry name" value="spore_yabG"/>
    <property type="match status" value="1"/>
</dbReference>
<dbReference type="PIRSF" id="PIRSF011575">
    <property type="entry name" value="YabG"/>
    <property type="match status" value="1"/>
</dbReference>
<dbReference type="Pfam" id="PF05582">
    <property type="entry name" value="Peptidase_U57"/>
    <property type="match status" value="1"/>
</dbReference>
<gene>
    <name evidence="1" type="ORF">AXX12_07620</name>
</gene>
<proteinExistence type="predicted"/>
<dbReference type="AlphaFoldDB" id="A0A154BSC9"/>
<dbReference type="RefSeq" id="WP_082816834.1">
    <property type="nucleotide sequence ID" value="NZ_LSGP01000017.1"/>
</dbReference>
<sequence>MFEIGEIVTRKSHGDDIVFKVTGISTNNSGEKQYELKGLHMRLLADAPESDLIKVTAEFLKDEIVRLEGTFNDSMRRVLQRRGYQREQSEMARGEPAKKFQFFDWPGKVLHIDGDEDYMKMCLKTYGQLHIEAIGEWIEESRQPERVAELVRKYQPDILILTGHDSLVSLGKKEKDKERDFRDMNNYRNSQYFVDSVHNARSVRPSVDDLVIFAGACQSYFEAILAAGANFASSPTRIFIHAYDPVFIAEKVAFTPINRVVDISDAITASVTGADGVGGLETHGKFRLGMPKSPY</sequence>
<dbReference type="OrthoDB" id="9785306at2"/>
<dbReference type="EMBL" id="LSGP01000017">
    <property type="protein sequence ID" value="KYZ76841.1"/>
    <property type="molecule type" value="Genomic_DNA"/>
</dbReference>
<accession>A0A154BSC9</accession>
<comment type="caution">
    <text evidence="1">The sequence shown here is derived from an EMBL/GenBank/DDBJ whole genome shotgun (WGS) entry which is preliminary data.</text>
</comment>
<evidence type="ECO:0000313" key="1">
    <source>
        <dbReference type="EMBL" id="KYZ76841.1"/>
    </source>
</evidence>
<protein>
    <submittedName>
        <fullName evidence="1">Sporulation peptidase YabG</fullName>
    </submittedName>
</protein>
<evidence type="ECO:0000313" key="2">
    <source>
        <dbReference type="Proteomes" id="UP000076268"/>
    </source>
</evidence>
<dbReference type="InterPro" id="IPR008764">
    <property type="entry name" value="Peptidase_U57"/>
</dbReference>
<reference evidence="1 2" key="1">
    <citation type="submission" date="2016-02" db="EMBL/GenBank/DDBJ databases">
        <title>Anaerosporomusa subterraneum gen. nov., sp. nov., a spore-forming obligate anaerobe isolated from saprolite.</title>
        <authorList>
            <person name="Choi J.K."/>
            <person name="Shah M."/>
            <person name="Yee N."/>
        </authorList>
    </citation>
    <scope>NUCLEOTIDE SEQUENCE [LARGE SCALE GENOMIC DNA]</scope>
    <source>
        <strain evidence="1 2">RU4</strain>
    </source>
</reference>